<reference evidence="2 3" key="2">
    <citation type="journal article" date="2017" name="Front. Plant Sci.">
        <title>Gene Classification and Mining of Molecular Markers Useful in Red Clover (Trifolium pratense) Breeding.</title>
        <authorList>
            <person name="Istvanek J."/>
            <person name="Dluhosova J."/>
            <person name="Dluhos P."/>
            <person name="Patkova L."/>
            <person name="Nedelnik J."/>
            <person name="Repkova J."/>
        </authorList>
    </citation>
    <scope>NUCLEOTIDE SEQUENCE [LARGE SCALE GENOMIC DNA]</scope>
    <source>
        <strain evidence="3">cv. Tatra</strain>
        <tissue evidence="2">Young leaves</tissue>
    </source>
</reference>
<organism evidence="2 3">
    <name type="scientific">Trifolium pratense</name>
    <name type="common">Red clover</name>
    <dbReference type="NCBI Taxonomy" id="57577"/>
    <lineage>
        <taxon>Eukaryota</taxon>
        <taxon>Viridiplantae</taxon>
        <taxon>Streptophyta</taxon>
        <taxon>Embryophyta</taxon>
        <taxon>Tracheophyta</taxon>
        <taxon>Spermatophyta</taxon>
        <taxon>Magnoliopsida</taxon>
        <taxon>eudicotyledons</taxon>
        <taxon>Gunneridae</taxon>
        <taxon>Pentapetalae</taxon>
        <taxon>rosids</taxon>
        <taxon>fabids</taxon>
        <taxon>Fabales</taxon>
        <taxon>Fabaceae</taxon>
        <taxon>Papilionoideae</taxon>
        <taxon>50 kb inversion clade</taxon>
        <taxon>NPAAA clade</taxon>
        <taxon>Hologalegina</taxon>
        <taxon>IRL clade</taxon>
        <taxon>Trifolieae</taxon>
        <taxon>Trifolium</taxon>
    </lineage>
</organism>
<evidence type="ECO:0000313" key="2">
    <source>
        <dbReference type="EMBL" id="PNX80896.1"/>
    </source>
</evidence>
<dbReference type="Proteomes" id="UP000236291">
    <property type="component" value="Unassembled WGS sequence"/>
</dbReference>
<evidence type="ECO:0000256" key="1">
    <source>
        <dbReference type="SAM" id="MobiDB-lite"/>
    </source>
</evidence>
<feature type="compositionally biased region" description="Polar residues" evidence="1">
    <location>
        <begin position="14"/>
        <end position="28"/>
    </location>
</feature>
<proteinExistence type="predicted"/>
<protein>
    <submittedName>
        <fullName evidence="2">Uncharacterized protein</fullName>
    </submittedName>
</protein>
<feature type="region of interest" description="Disordered" evidence="1">
    <location>
        <begin position="1"/>
        <end position="39"/>
    </location>
</feature>
<comment type="caution">
    <text evidence="2">The sequence shown here is derived from an EMBL/GenBank/DDBJ whole genome shotgun (WGS) entry which is preliminary data.</text>
</comment>
<accession>A0A2K3LQT2</accession>
<evidence type="ECO:0000313" key="3">
    <source>
        <dbReference type="Proteomes" id="UP000236291"/>
    </source>
</evidence>
<dbReference type="EMBL" id="ASHM01038827">
    <property type="protein sequence ID" value="PNX80896.1"/>
    <property type="molecule type" value="Genomic_DNA"/>
</dbReference>
<gene>
    <name evidence="2" type="ORF">L195_g036908</name>
</gene>
<sequence length="80" mass="8581">MASHTDEGEAGQIEKTQSLAEGQEQRASSHPRMQKENGTYALEKKKYKIALAAVLIEHGSLAECRGVDADAAPRSPANMA</sequence>
<name>A0A2K3LQT2_TRIPR</name>
<dbReference type="AlphaFoldDB" id="A0A2K3LQT2"/>
<reference evidence="2 3" key="1">
    <citation type="journal article" date="2014" name="Am. J. Bot.">
        <title>Genome assembly and annotation for red clover (Trifolium pratense; Fabaceae).</title>
        <authorList>
            <person name="Istvanek J."/>
            <person name="Jaros M."/>
            <person name="Krenek A."/>
            <person name="Repkova J."/>
        </authorList>
    </citation>
    <scope>NUCLEOTIDE SEQUENCE [LARGE SCALE GENOMIC DNA]</scope>
    <source>
        <strain evidence="3">cv. Tatra</strain>
        <tissue evidence="2">Young leaves</tissue>
    </source>
</reference>